<dbReference type="EMBL" id="JAGSOG010000024">
    <property type="protein sequence ID" value="MBR7833201.1"/>
    <property type="molecule type" value="Genomic_DNA"/>
</dbReference>
<evidence type="ECO:0000256" key="9">
    <source>
        <dbReference type="ARBA" id="ARBA00025737"/>
    </source>
</evidence>
<dbReference type="InterPro" id="IPR048327">
    <property type="entry name" value="Dyp_perox_N"/>
</dbReference>
<keyword evidence="6 13" id="KW-0560">Oxidoreductase</keyword>
<dbReference type="PANTHER" id="PTHR30521:SF4">
    <property type="entry name" value="DEFERROCHELATASE"/>
    <property type="match status" value="1"/>
</dbReference>
<dbReference type="Proteomes" id="UP000675781">
    <property type="component" value="Unassembled WGS sequence"/>
</dbReference>
<dbReference type="NCBIfam" id="TIGR01413">
    <property type="entry name" value="Dyp_perox_fam"/>
    <property type="match status" value="1"/>
</dbReference>
<feature type="domain" description="Dyp-type peroxidase N-terminal" evidence="15">
    <location>
        <begin position="131"/>
        <end position="284"/>
    </location>
</feature>
<dbReference type="PROSITE" id="PS51318">
    <property type="entry name" value="TAT"/>
    <property type="match status" value="1"/>
</dbReference>
<evidence type="ECO:0000313" key="18">
    <source>
        <dbReference type="Proteomes" id="UP000675781"/>
    </source>
</evidence>
<feature type="compositionally biased region" description="Low complexity" evidence="14">
    <location>
        <begin position="28"/>
        <end position="63"/>
    </location>
</feature>
<evidence type="ECO:0000256" key="3">
    <source>
        <dbReference type="ARBA" id="ARBA00022617"/>
    </source>
</evidence>
<evidence type="ECO:0000256" key="5">
    <source>
        <dbReference type="ARBA" id="ARBA00022729"/>
    </source>
</evidence>
<dbReference type="InterPro" id="IPR006311">
    <property type="entry name" value="TAT_signal"/>
</dbReference>
<evidence type="ECO:0000256" key="12">
    <source>
        <dbReference type="ARBA" id="ARBA00048856"/>
    </source>
</evidence>
<sequence length="489" mass="51639">MDHQPDSHSEPAPEPATENTDTPVTTNASAPEPESESGSAAPESAAPDATPDAPDAAAAAGSCPYSGAGVDPSALQAALRRRSFLRGAAVGAAGVAVAGGAVAGATVAFADDGDSGTTGSGRVLAFHGEHQAGILTKPQNFATFVSFNATAQNRADLVELFRTLTTRARFLTAGGTPADLGLAQPPSDSDTLGPAVPADGLTITVGVGSSLFDERYGLAGKKPVRLTPMTVFPNDDMVGSTELHGDISLQICADHQDTVMHALRDIAKHTRGGMQGMWKIDGFQSVPRPSGTQRNQLGFKDGIANPDVTDETTTDALIWAHGGLRGEQSWADGGSYQVIRVIRMLVEFWDRVSLSEQELMIGRRRDTGAPLSGTAEFDTPEYANDPMGNVIPLDAHIRLANPRTKSSYDSQILRRGYNYERGFDVNGNLNVGLAFCCYQQDVLRQFEAVQTRLIDEPLVDYISPTGGGYFFALPGVKNAADYYGSGMFA</sequence>
<dbReference type="EC" id="1.11.1.-" evidence="13"/>
<evidence type="ECO:0000256" key="11">
    <source>
        <dbReference type="ARBA" id="ARBA00033775"/>
    </source>
</evidence>
<evidence type="ECO:0000256" key="8">
    <source>
        <dbReference type="ARBA" id="ARBA00023239"/>
    </source>
</evidence>
<dbReference type="PROSITE" id="PS51404">
    <property type="entry name" value="DYP_PEROXIDASE"/>
    <property type="match status" value="1"/>
</dbReference>
<reference evidence="17" key="1">
    <citation type="submission" date="2021-04" db="EMBL/GenBank/DDBJ databases">
        <title>Genome based classification of Actinospica acidithermotolerans sp. nov., an actinobacterium isolated from an Indonesian hot spring.</title>
        <authorList>
            <person name="Kusuma A.B."/>
            <person name="Putra K.E."/>
            <person name="Nafisah S."/>
            <person name="Loh J."/>
            <person name="Nouioui I."/>
            <person name="Goodfellow M."/>
        </authorList>
    </citation>
    <scope>NUCLEOTIDE SEQUENCE</scope>
    <source>
        <strain evidence="17">CSCA 57</strain>
    </source>
</reference>
<accession>A0A941ISG3</accession>
<feature type="domain" description="Dyp-type peroxidase C-terminal" evidence="16">
    <location>
        <begin position="292"/>
        <end position="477"/>
    </location>
</feature>
<comment type="function">
    <text evidence="13">Involved in the recovery of exogenous heme iron. Extracts iron from heme while preserving the protoporphyrin ring intact.</text>
</comment>
<evidence type="ECO:0000256" key="7">
    <source>
        <dbReference type="ARBA" id="ARBA00023004"/>
    </source>
</evidence>
<evidence type="ECO:0000256" key="14">
    <source>
        <dbReference type="SAM" id="MobiDB-lite"/>
    </source>
</evidence>
<keyword evidence="4 13" id="KW-0479">Metal-binding</keyword>
<dbReference type="GO" id="GO:0005829">
    <property type="term" value="C:cytosol"/>
    <property type="evidence" value="ECO:0007669"/>
    <property type="project" value="TreeGrafter"/>
</dbReference>
<proteinExistence type="inferred from homology"/>
<comment type="similarity">
    <text evidence="9 13">Belongs to the DyP-type peroxidase family.</text>
</comment>
<name>A0A941ISG3_9ACTN</name>
<comment type="caution">
    <text evidence="17">The sequence shown here is derived from an EMBL/GenBank/DDBJ whole genome shotgun (WGS) entry which is preliminary data.</text>
</comment>
<dbReference type="GO" id="GO:0020037">
    <property type="term" value="F:heme binding"/>
    <property type="evidence" value="ECO:0007669"/>
    <property type="project" value="InterPro"/>
</dbReference>
<dbReference type="Pfam" id="PF04261">
    <property type="entry name" value="Dyp_perox_N"/>
    <property type="match status" value="1"/>
</dbReference>
<evidence type="ECO:0000256" key="2">
    <source>
        <dbReference type="ARBA" id="ARBA00022559"/>
    </source>
</evidence>
<evidence type="ECO:0000259" key="15">
    <source>
        <dbReference type="Pfam" id="PF04261"/>
    </source>
</evidence>
<dbReference type="GO" id="GO:0004325">
    <property type="term" value="F:ferrochelatase activity"/>
    <property type="evidence" value="ECO:0007669"/>
    <property type="project" value="UniProtKB-EC"/>
</dbReference>
<protein>
    <recommendedName>
        <fullName evidence="10 13">Deferrochelatase</fullName>
        <ecNumber evidence="13">1.11.1.-</ecNumber>
    </recommendedName>
    <alternativeName>
        <fullName evidence="11 13">Peroxidase EfeB</fullName>
    </alternativeName>
</protein>
<dbReference type="GO" id="GO:0033212">
    <property type="term" value="P:iron import into cell"/>
    <property type="evidence" value="ECO:0007669"/>
    <property type="project" value="InterPro"/>
</dbReference>
<gene>
    <name evidence="17" type="primary">efeB</name>
    <name evidence="17" type="ORF">KDL01_07990</name>
</gene>
<dbReference type="Pfam" id="PF20628">
    <property type="entry name" value="Dyp_perox_C"/>
    <property type="match status" value="1"/>
</dbReference>
<dbReference type="GO" id="GO:0030313">
    <property type="term" value="C:cell envelope"/>
    <property type="evidence" value="ECO:0007669"/>
    <property type="project" value="UniProtKB-SubCell"/>
</dbReference>
<organism evidence="17 18">
    <name type="scientific">Actinospica durhamensis</name>
    <dbReference type="NCBI Taxonomy" id="1508375"/>
    <lineage>
        <taxon>Bacteria</taxon>
        <taxon>Bacillati</taxon>
        <taxon>Actinomycetota</taxon>
        <taxon>Actinomycetes</taxon>
        <taxon>Catenulisporales</taxon>
        <taxon>Actinospicaceae</taxon>
        <taxon>Actinospica</taxon>
    </lineage>
</organism>
<feature type="compositionally biased region" description="Polar residues" evidence="14">
    <location>
        <begin position="17"/>
        <end position="27"/>
    </location>
</feature>
<evidence type="ECO:0000259" key="16">
    <source>
        <dbReference type="Pfam" id="PF20628"/>
    </source>
</evidence>
<dbReference type="InterPro" id="IPR006313">
    <property type="entry name" value="EfeB/EfeN"/>
</dbReference>
<dbReference type="NCBIfam" id="TIGR01412">
    <property type="entry name" value="tat_substr_1"/>
    <property type="match status" value="1"/>
</dbReference>
<feature type="compositionally biased region" description="Basic and acidic residues" evidence="14">
    <location>
        <begin position="1"/>
        <end position="11"/>
    </location>
</feature>
<keyword evidence="2 13" id="KW-0575">Peroxidase</keyword>
<dbReference type="GO" id="GO:0046872">
    <property type="term" value="F:metal ion binding"/>
    <property type="evidence" value="ECO:0007669"/>
    <property type="project" value="UniProtKB-KW"/>
</dbReference>
<evidence type="ECO:0000256" key="1">
    <source>
        <dbReference type="ARBA" id="ARBA00004196"/>
    </source>
</evidence>
<keyword evidence="7 13" id="KW-0408">Iron</keyword>
<comment type="cofactor">
    <cofactor evidence="13">
        <name>heme b</name>
        <dbReference type="ChEBI" id="CHEBI:60344"/>
    </cofactor>
    <text evidence="13">Binds 1 heme b (iron(II)-protoporphyrin IX) group non-covalently per subunit.</text>
</comment>
<dbReference type="PANTHER" id="PTHR30521">
    <property type="entry name" value="DEFERROCHELATASE/PEROXIDASE"/>
    <property type="match status" value="1"/>
</dbReference>
<evidence type="ECO:0000256" key="4">
    <source>
        <dbReference type="ARBA" id="ARBA00022723"/>
    </source>
</evidence>
<feature type="region of interest" description="Disordered" evidence="14">
    <location>
        <begin position="1"/>
        <end position="63"/>
    </location>
</feature>
<dbReference type="GO" id="GO:0004601">
    <property type="term" value="F:peroxidase activity"/>
    <property type="evidence" value="ECO:0007669"/>
    <property type="project" value="UniProtKB-KW"/>
</dbReference>
<keyword evidence="3 13" id="KW-0349">Heme</keyword>
<evidence type="ECO:0000256" key="13">
    <source>
        <dbReference type="RuleBase" id="RU365017"/>
    </source>
</evidence>
<keyword evidence="5" id="KW-0732">Signal</keyword>
<dbReference type="InterPro" id="IPR048328">
    <property type="entry name" value="Dyp_perox_C"/>
</dbReference>
<evidence type="ECO:0000256" key="10">
    <source>
        <dbReference type="ARBA" id="ARBA00033771"/>
    </source>
</evidence>
<dbReference type="AlphaFoldDB" id="A0A941ISG3"/>
<comment type="subcellular location">
    <subcellularLocation>
        <location evidence="1">Cell envelope</location>
    </subcellularLocation>
</comment>
<dbReference type="InterPro" id="IPR011008">
    <property type="entry name" value="Dimeric_a/b-barrel"/>
</dbReference>
<keyword evidence="18" id="KW-1185">Reference proteome</keyword>
<keyword evidence="8 17" id="KW-0456">Lyase</keyword>
<dbReference type="InterPro" id="IPR006314">
    <property type="entry name" value="Dyp_peroxidase"/>
</dbReference>
<dbReference type="SUPFAM" id="SSF54909">
    <property type="entry name" value="Dimeric alpha+beta barrel"/>
    <property type="match status" value="1"/>
</dbReference>
<evidence type="ECO:0000313" key="17">
    <source>
        <dbReference type="EMBL" id="MBR7833201.1"/>
    </source>
</evidence>
<evidence type="ECO:0000256" key="6">
    <source>
        <dbReference type="ARBA" id="ARBA00023002"/>
    </source>
</evidence>
<comment type="catalytic activity">
    <reaction evidence="12">
        <text>heme b + 2 H(+) = protoporphyrin IX + Fe(2+)</text>
        <dbReference type="Rhea" id="RHEA:22584"/>
        <dbReference type="ChEBI" id="CHEBI:15378"/>
        <dbReference type="ChEBI" id="CHEBI:29033"/>
        <dbReference type="ChEBI" id="CHEBI:57306"/>
        <dbReference type="ChEBI" id="CHEBI:60344"/>
        <dbReference type="EC" id="4.98.1.1"/>
    </reaction>
    <physiologicalReaction direction="left-to-right" evidence="12">
        <dbReference type="Rhea" id="RHEA:22585"/>
    </physiologicalReaction>
</comment>